<dbReference type="PANTHER" id="PTHR46641">
    <property type="entry name" value="FMRFAMIDE RECEPTOR-RELATED"/>
    <property type="match status" value="1"/>
</dbReference>
<evidence type="ECO:0000313" key="8">
    <source>
        <dbReference type="Proteomes" id="UP001634394"/>
    </source>
</evidence>
<dbReference type="PRINTS" id="PR00237">
    <property type="entry name" value="GPCRRHODOPSN"/>
</dbReference>
<feature type="transmembrane region" description="Helical" evidence="5">
    <location>
        <begin position="168"/>
        <end position="188"/>
    </location>
</feature>
<dbReference type="InterPro" id="IPR052954">
    <property type="entry name" value="GPCR-Ligand_Int"/>
</dbReference>
<keyword evidence="3 5" id="KW-1133">Transmembrane helix</keyword>
<dbReference type="SUPFAM" id="SSF81321">
    <property type="entry name" value="Family A G protein-coupled receptor-like"/>
    <property type="match status" value="1"/>
</dbReference>
<dbReference type="AlphaFoldDB" id="A0ABD3TM71"/>
<dbReference type="GO" id="GO:0016020">
    <property type="term" value="C:membrane"/>
    <property type="evidence" value="ECO:0007669"/>
    <property type="project" value="UniProtKB-SubCell"/>
</dbReference>
<dbReference type="PROSITE" id="PS50262">
    <property type="entry name" value="G_PROTEIN_RECEP_F1_2"/>
    <property type="match status" value="1"/>
</dbReference>
<feature type="transmembrane region" description="Helical" evidence="5">
    <location>
        <begin position="222"/>
        <end position="245"/>
    </location>
</feature>
<evidence type="ECO:0000256" key="3">
    <source>
        <dbReference type="ARBA" id="ARBA00022989"/>
    </source>
</evidence>
<accession>A0ABD3TM71</accession>
<proteinExistence type="predicted"/>
<feature type="domain" description="G-protein coupled receptors family 1 profile" evidence="6">
    <location>
        <begin position="64"/>
        <end position="322"/>
    </location>
</feature>
<feature type="transmembrane region" description="Helical" evidence="5">
    <location>
        <begin position="47"/>
        <end position="72"/>
    </location>
</feature>
<sequence length="374" mass="42100">MALTSSDSSLLVNNITLRDYLSSTANDSGVRQTNVIEHEMFYQTSQFITGLILYPVICIPGFLANILTLIVLSQKNMLTSTNAFLSALAVSDAVKLANDIIYFLVIVLMRTNPTAANKAFGYVYPYAHFVFNASTCVSSWLTVSVAAERYIMVCHPARSRSICSRTRSIITSMFVFIIMTGMALPSALRYKTVTFIDPNSNETMYNVNLTDLWKQQTFVKSYTWIMNLLRCIIPLFILIVLNFCIINALRKTRANKKLSSRNRVTFMLIMVIVVFLVGITPDAVMSTFLGFGYHEANLLVKGIREFTDTLLAVSAAVNFVIYCVCNKNFRQTFVTLFWGKQYTGKVAQLDETQYRRLSENSNVSPTAKNGNTRL</sequence>
<reference evidence="7 8" key="1">
    <citation type="submission" date="2024-11" db="EMBL/GenBank/DDBJ databases">
        <title>Chromosome-level genome assembly of the freshwater bivalve Anodonta woodiana.</title>
        <authorList>
            <person name="Chen X."/>
        </authorList>
    </citation>
    <scope>NUCLEOTIDE SEQUENCE [LARGE SCALE GENOMIC DNA]</scope>
    <source>
        <strain evidence="7">MN2024</strain>
        <tissue evidence="7">Gills</tissue>
    </source>
</reference>
<feature type="transmembrane region" description="Helical" evidence="5">
    <location>
        <begin position="129"/>
        <end position="147"/>
    </location>
</feature>
<dbReference type="EMBL" id="JBJQND010000018">
    <property type="protein sequence ID" value="KAL3837460.1"/>
    <property type="molecule type" value="Genomic_DNA"/>
</dbReference>
<evidence type="ECO:0000313" key="7">
    <source>
        <dbReference type="EMBL" id="KAL3837460.1"/>
    </source>
</evidence>
<evidence type="ECO:0000256" key="4">
    <source>
        <dbReference type="ARBA" id="ARBA00023136"/>
    </source>
</evidence>
<dbReference type="PANTHER" id="PTHR46641:SF2">
    <property type="entry name" value="FMRFAMIDE RECEPTOR"/>
    <property type="match status" value="1"/>
</dbReference>
<evidence type="ECO:0000259" key="6">
    <source>
        <dbReference type="PROSITE" id="PS50262"/>
    </source>
</evidence>
<evidence type="ECO:0000256" key="1">
    <source>
        <dbReference type="ARBA" id="ARBA00004370"/>
    </source>
</evidence>
<dbReference type="InterPro" id="IPR017452">
    <property type="entry name" value="GPCR_Rhodpsn_7TM"/>
</dbReference>
<dbReference type="Gene3D" id="1.20.1070.10">
    <property type="entry name" value="Rhodopsin 7-helix transmembrane proteins"/>
    <property type="match status" value="1"/>
</dbReference>
<gene>
    <name evidence="7" type="ORF">ACJMK2_022814</name>
</gene>
<feature type="transmembrane region" description="Helical" evidence="5">
    <location>
        <begin position="309"/>
        <end position="325"/>
    </location>
</feature>
<name>A0ABD3TM71_SINWO</name>
<comment type="caution">
    <text evidence="7">The sequence shown here is derived from an EMBL/GenBank/DDBJ whole genome shotgun (WGS) entry which is preliminary data.</text>
</comment>
<dbReference type="Pfam" id="PF00001">
    <property type="entry name" value="7tm_1"/>
    <property type="match status" value="1"/>
</dbReference>
<keyword evidence="8" id="KW-1185">Reference proteome</keyword>
<dbReference type="Proteomes" id="UP001634394">
    <property type="component" value="Unassembled WGS sequence"/>
</dbReference>
<comment type="subcellular location">
    <subcellularLocation>
        <location evidence="1">Membrane</location>
    </subcellularLocation>
</comment>
<protein>
    <recommendedName>
        <fullName evidence="6">G-protein coupled receptors family 1 profile domain-containing protein</fullName>
    </recommendedName>
</protein>
<keyword evidence="2 5" id="KW-0812">Transmembrane</keyword>
<evidence type="ECO:0000256" key="5">
    <source>
        <dbReference type="SAM" id="Phobius"/>
    </source>
</evidence>
<feature type="transmembrane region" description="Helical" evidence="5">
    <location>
        <begin position="266"/>
        <end position="289"/>
    </location>
</feature>
<organism evidence="7 8">
    <name type="scientific">Sinanodonta woodiana</name>
    <name type="common">Chinese pond mussel</name>
    <name type="synonym">Anodonta woodiana</name>
    <dbReference type="NCBI Taxonomy" id="1069815"/>
    <lineage>
        <taxon>Eukaryota</taxon>
        <taxon>Metazoa</taxon>
        <taxon>Spiralia</taxon>
        <taxon>Lophotrochozoa</taxon>
        <taxon>Mollusca</taxon>
        <taxon>Bivalvia</taxon>
        <taxon>Autobranchia</taxon>
        <taxon>Heteroconchia</taxon>
        <taxon>Palaeoheterodonta</taxon>
        <taxon>Unionida</taxon>
        <taxon>Unionoidea</taxon>
        <taxon>Unionidae</taxon>
        <taxon>Unioninae</taxon>
        <taxon>Sinanodonta</taxon>
    </lineage>
</organism>
<feature type="transmembrane region" description="Helical" evidence="5">
    <location>
        <begin position="84"/>
        <end position="109"/>
    </location>
</feature>
<evidence type="ECO:0000256" key="2">
    <source>
        <dbReference type="ARBA" id="ARBA00022692"/>
    </source>
</evidence>
<dbReference type="CDD" id="cd14978">
    <property type="entry name" value="7tmA_FMRFamide_R-like"/>
    <property type="match status" value="1"/>
</dbReference>
<keyword evidence="4 5" id="KW-0472">Membrane</keyword>
<dbReference type="InterPro" id="IPR000276">
    <property type="entry name" value="GPCR_Rhodpsn"/>
</dbReference>